<dbReference type="InterPro" id="IPR018120">
    <property type="entry name" value="Glyco_hydro_1_AS"/>
</dbReference>
<comment type="similarity">
    <text evidence="1 5">Belongs to the glycosyl hydrolase 1 family.</text>
</comment>
<dbReference type="EMBL" id="FUZT01000016">
    <property type="protein sequence ID" value="SKC88061.1"/>
    <property type="molecule type" value="Genomic_DNA"/>
</dbReference>
<keyword evidence="7" id="KW-1185">Reference proteome</keyword>
<organism evidence="6 7">
    <name type="scientific">Maledivibacter halophilus</name>
    <dbReference type="NCBI Taxonomy" id="36842"/>
    <lineage>
        <taxon>Bacteria</taxon>
        <taxon>Bacillati</taxon>
        <taxon>Bacillota</taxon>
        <taxon>Clostridia</taxon>
        <taxon>Peptostreptococcales</taxon>
        <taxon>Caminicellaceae</taxon>
        <taxon>Maledivibacter</taxon>
    </lineage>
</organism>
<dbReference type="NCBIfam" id="NF007356">
    <property type="entry name" value="PRK09852.1"/>
    <property type="match status" value="1"/>
</dbReference>
<dbReference type="GO" id="GO:0016052">
    <property type="term" value="P:carbohydrate catabolic process"/>
    <property type="evidence" value="ECO:0007669"/>
    <property type="project" value="TreeGrafter"/>
</dbReference>
<evidence type="ECO:0000256" key="2">
    <source>
        <dbReference type="ARBA" id="ARBA00022801"/>
    </source>
</evidence>
<dbReference type="PROSITE" id="PS00572">
    <property type="entry name" value="GLYCOSYL_HYDROL_F1_1"/>
    <property type="match status" value="1"/>
</dbReference>
<keyword evidence="3" id="KW-0326">Glycosidase</keyword>
<dbReference type="AlphaFoldDB" id="A0A1T5MIJ1"/>
<dbReference type="STRING" id="36842.SAMN02194393_04813"/>
<dbReference type="Gene3D" id="3.20.20.80">
    <property type="entry name" value="Glycosidases"/>
    <property type="match status" value="1"/>
</dbReference>
<sequence length="489" mass="56618">MFKVKNGFPENFLWGGATAASQVEGAYDVDGKGLSTSDMVPYKPMEHSNDNMKIEVTSEQLKAYLEDDSKEYFPKRKGVDFYHRYKEDIALFAEMGFKVYRLSIAWPRIFPNGDDKEPNEAGLAFYDKVFDELEKYGIEPFVTMTHYEMPINLVLKYNGFESRQAIDDYLRFAKVIFKRYKGRVKYWAPFNELNMMLTSPYTCGGVISDVSKYKDNEYQIKYQATHHQLIASALATKLCREIMPDAKIGCMIARLETYAATSKPEDQLQALLDEQLNVFYPEVLINGKYPNYIWRYFKEKGINIEMEPGDEEILRENTGDFIAFSYYMTYMATANPEPGVQVSGNLVGTSQNPHLELTDWDWPIDPIGLRITLNRLYDRFKVPLFIVENGLGAHDKVEDGKVHDPYRIDYLRRHIEQMKEAIIDGVDLIGYTTWGCIDLVSCGTSQMSKRYGFIYVDQDDHGNGTLERIRKDSFYWYKKVIQSNGEDLE</sequence>
<dbReference type="GO" id="GO:0008422">
    <property type="term" value="F:beta-glucosidase activity"/>
    <property type="evidence" value="ECO:0007669"/>
    <property type="project" value="TreeGrafter"/>
</dbReference>
<dbReference type="InterPro" id="IPR017853">
    <property type="entry name" value="GH"/>
</dbReference>
<evidence type="ECO:0000313" key="7">
    <source>
        <dbReference type="Proteomes" id="UP000190285"/>
    </source>
</evidence>
<reference evidence="6 7" key="1">
    <citation type="submission" date="2017-02" db="EMBL/GenBank/DDBJ databases">
        <authorList>
            <person name="Peterson S.W."/>
        </authorList>
    </citation>
    <scope>NUCLEOTIDE SEQUENCE [LARGE SCALE GENOMIC DNA]</scope>
    <source>
        <strain evidence="6 7">M1</strain>
    </source>
</reference>
<accession>A0A1T5MIJ1</accession>
<dbReference type="Pfam" id="PF00232">
    <property type="entry name" value="Glyco_hydro_1"/>
    <property type="match status" value="1"/>
</dbReference>
<name>A0A1T5MIJ1_9FIRM</name>
<evidence type="ECO:0000256" key="3">
    <source>
        <dbReference type="ARBA" id="ARBA00023295"/>
    </source>
</evidence>
<gene>
    <name evidence="6" type="ORF">SAMN02194393_04813</name>
</gene>
<proteinExistence type="inferred from homology"/>
<evidence type="ECO:0000256" key="1">
    <source>
        <dbReference type="ARBA" id="ARBA00010838"/>
    </source>
</evidence>
<dbReference type="RefSeq" id="WP_079495345.1">
    <property type="nucleotide sequence ID" value="NZ_FUZT01000016.1"/>
</dbReference>
<dbReference type="OrthoDB" id="2339329at2"/>
<dbReference type="PANTHER" id="PTHR10353">
    <property type="entry name" value="GLYCOSYL HYDROLASE"/>
    <property type="match status" value="1"/>
</dbReference>
<keyword evidence="2" id="KW-0378">Hydrolase</keyword>
<dbReference type="Proteomes" id="UP000190285">
    <property type="component" value="Unassembled WGS sequence"/>
</dbReference>
<evidence type="ECO:0000256" key="4">
    <source>
        <dbReference type="PROSITE-ProRule" id="PRU10055"/>
    </source>
</evidence>
<evidence type="ECO:0000256" key="5">
    <source>
        <dbReference type="RuleBase" id="RU003690"/>
    </source>
</evidence>
<dbReference type="SUPFAM" id="SSF51445">
    <property type="entry name" value="(Trans)glycosidases"/>
    <property type="match status" value="1"/>
</dbReference>
<dbReference type="PRINTS" id="PR00131">
    <property type="entry name" value="GLHYDRLASE1"/>
</dbReference>
<protein>
    <submittedName>
        <fullName evidence="6">6-phospho-beta-glucosidase</fullName>
    </submittedName>
</protein>
<dbReference type="PANTHER" id="PTHR10353:SF122">
    <property type="entry name" value="6-PHOSPHO-BETA-GLUCOSIDASE ASCB-RELATED"/>
    <property type="match status" value="1"/>
</dbReference>
<dbReference type="FunFam" id="3.20.20.80:FF:000004">
    <property type="entry name" value="Beta-glucosidase 6-phospho-beta-glucosidase"/>
    <property type="match status" value="1"/>
</dbReference>
<feature type="active site" description="Nucleophile" evidence="4">
    <location>
        <position position="388"/>
    </location>
</feature>
<dbReference type="GO" id="GO:0005829">
    <property type="term" value="C:cytosol"/>
    <property type="evidence" value="ECO:0007669"/>
    <property type="project" value="TreeGrafter"/>
</dbReference>
<dbReference type="InterPro" id="IPR001360">
    <property type="entry name" value="Glyco_hydro_1"/>
</dbReference>
<evidence type="ECO:0000313" key="6">
    <source>
        <dbReference type="EMBL" id="SKC88061.1"/>
    </source>
</evidence>